<evidence type="ECO:0000256" key="7">
    <source>
        <dbReference type="SAM" id="Phobius"/>
    </source>
</evidence>
<sequence length="116" mass="12244">MQVFFAPILGRLSDGYGRRPVLMSSLAGATLDYAIMAAAPVLWMLYVGRSIPGVTGAVAASTVADLMAPAERTRWFGFTGARTSWPGCAWLMGAGMYVLCAPVVMRLATTPSGDPK</sequence>
<dbReference type="InterPro" id="IPR005829">
    <property type="entry name" value="Sugar_transporter_CS"/>
</dbReference>
<gene>
    <name evidence="9" type="ORF">MB84_14850</name>
</gene>
<evidence type="ECO:0000313" key="9">
    <source>
        <dbReference type="EMBL" id="AKC70487.1"/>
    </source>
</evidence>
<proteinExistence type="inferred from homology"/>
<comment type="subcellular location">
    <subcellularLocation>
        <location evidence="2">Membrane</location>
        <topology evidence="2">Multi-pass membrane protein</topology>
    </subcellularLocation>
</comment>
<dbReference type="AlphaFoldDB" id="A0A0E3YEG9"/>
<dbReference type="Gene3D" id="1.20.1250.20">
    <property type="entry name" value="MFS general substrate transporter like domains"/>
    <property type="match status" value="1"/>
</dbReference>
<evidence type="ECO:0000256" key="5">
    <source>
        <dbReference type="ARBA" id="ARBA00022989"/>
    </source>
</evidence>
<dbReference type="KEGG" id="pox:MB84_14850"/>
<dbReference type="PRINTS" id="PR01035">
    <property type="entry name" value="TCRTETA"/>
</dbReference>
<dbReference type="InterPro" id="IPR020846">
    <property type="entry name" value="MFS_dom"/>
</dbReference>
<evidence type="ECO:0000256" key="6">
    <source>
        <dbReference type="ARBA" id="ARBA00023136"/>
    </source>
</evidence>
<keyword evidence="10" id="KW-1185">Reference proteome</keyword>
<dbReference type="EMBL" id="CP011253">
    <property type="protein sequence ID" value="AKC70487.1"/>
    <property type="molecule type" value="Genomic_DNA"/>
</dbReference>
<dbReference type="PATRIC" id="fig|573737.6.peg.3883"/>
<comment type="similarity">
    <text evidence="3">Belongs to the major facilitator superfamily. TCR/Tet family.</text>
</comment>
<dbReference type="PROSITE" id="PS50850">
    <property type="entry name" value="MFS"/>
    <property type="match status" value="1"/>
</dbReference>
<name>A0A0E3YEG9_9BURK</name>
<accession>A0A0E3YEG9</accession>
<dbReference type="GO" id="GO:0016020">
    <property type="term" value="C:membrane"/>
    <property type="evidence" value="ECO:0007669"/>
    <property type="project" value="UniProtKB-SubCell"/>
</dbReference>
<keyword evidence="4 7" id="KW-0812">Transmembrane</keyword>
<evidence type="ECO:0000256" key="2">
    <source>
        <dbReference type="ARBA" id="ARBA00004141"/>
    </source>
</evidence>
<feature type="transmembrane region" description="Helical" evidence="7">
    <location>
        <begin position="89"/>
        <end position="108"/>
    </location>
</feature>
<organism evidence="9 10">
    <name type="scientific">Pandoraea oxalativorans</name>
    <dbReference type="NCBI Taxonomy" id="573737"/>
    <lineage>
        <taxon>Bacteria</taxon>
        <taxon>Pseudomonadati</taxon>
        <taxon>Pseudomonadota</taxon>
        <taxon>Betaproteobacteria</taxon>
        <taxon>Burkholderiales</taxon>
        <taxon>Burkholderiaceae</taxon>
        <taxon>Pandoraea</taxon>
    </lineage>
</organism>
<protein>
    <recommendedName>
        <fullName evidence="8">Major facilitator superfamily (MFS) profile domain-containing protein</fullName>
    </recommendedName>
</protein>
<dbReference type="HOGENOM" id="CLU_2094459_0_0_4"/>
<dbReference type="Proteomes" id="UP000035050">
    <property type="component" value="Chromosome"/>
</dbReference>
<dbReference type="InterPro" id="IPR001958">
    <property type="entry name" value="Tet-R_TetA/multi-R_MdtG-like"/>
</dbReference>
<keyword evidence="5 7" id="KW-1133">Transmembrane helix</keyword>
<feature type="domain" description="Major facilitator superfamily (MFS) profile" evidence="8">
    <location>
        <begin position="1"/>
        <end position="116"/>
    </location>
</feature>
<comment type="function">
    <text evidence="1">Resistance to tetracycline by an active tetracycline efflux. This is an energy-dependent process that decreases the accumulation of the antibiotic in whole cells. This protein functions as a metal-tetracycline/H(+) antiporter.</text>
</comment>
<keyword evidence="6 7" id="KW-0472">Membrane</keyword>
<feature type="transmembrane region" description="Helical" evidence="7">
    <location>
        <begin position="21"/>
        <end position="45"/>
    </location>
</feature>
<evidence type="ECO:0000259" key="8">
    <source>
        <dbReference type="PROSITE" id="PS50850"/>
    </source>
</evidence>
<evidence type="ECO:0000256" key="1">
    <source>
        <dbReference type="ARBA" id="ARBA00003279"/>
    </source>
</evidence>
<evidence type="ECO:0000256" key="4">
    <source>
        <dbReference type="ARBA" id="ARBA00022692"/>
    </source>
</evidence>
<evidence type="ECO:0000313" key="10">
    <source>
        <dbReference type="Proteomes" id="UP000035050"/>
    </source>
</evidence>
<dbReference type="PROSITE" id="PS00216">
    <property type="entry name" value="SUGAR_TRANSPORT_1"/>
    <property type="match status" value="1"/>
</dbReference>
<dbReference type="InterPro" id="IPR036259">
    <property type="entry name" value="MFS_trans_sf"/>
</dbReference>
<dbReference type="SUPFAM" id="SSF103473">
    <property type="entry name" value="MFS general substrate transporter"/>
    <property type="match status" value="1"/>
</dbReference>
<reference evidence="9" key="1">
    <citation type="submission" date="2016-06" db="EMBL/GenBank/DDBJ databases">
        <title>Pandoraea oxalativorans DSM 23570 Genome Sequencing.</title>
        <authorList>
            <person name="Ee R."/>
            <person name="Lim Y.-L."/>
            <person name="Yong D."/>
            <person name="Yin W.-F."/>
            <person name="Chan K.-G."/>
        </authorList>
    </citation>
    <scope>NUCLEOTIDE SEQUENCE</scope>
    <source>
        <strain evidence="9">DSM 23570</strain>
    </source>
</reference>
<dbReference type="GO" id="GO:0022857">
    <property type="term" value="F:transmembrane transporter activity"/>
    <property type="evidence" value="ECO:0007669"/>
    <property type="project" value="InterPro"/>
</dbReference>
<evidence type="ECO:0000256" key="3">
    <source>
        <dbReference type="ARBA" id="ARBA00007520"/>
    </source>
</evidence>